<accession>A0A0E3PL99</accession>
<dbReference type="EMBL" id="CP009508">
    <property type="protein sequence ID" value="AKB35538.1"/>
    <property type="molecule type" value="Genomic_DNA"/>
</dbReference>
<dbReference type="GeneID" id="24870519"/>
<dbReference type="RefSeq" id="WP_048180449.1">
    <property type="nucleotide sequence ID" value="NZ_CP009508.1"/>
</dbReference>
<protein>
    <submittedName>
        <fullName evidence="1">Uncharacterized protein</fullName>
    </submittedName>
</protein>
<dbReference type="PATRIC" id="fig|1434118.4.peg.1215"/>
<organism evidence="1 2">
    <name type="scientific">Methanosarcina siciliae C2J</name>
    <dbReference type="NCBI Taxonomy" id="1434118"/>
    <lineage>
        <taxon>Archaea</taxon>
        <taxon>Methanobacteriati</taxon>
        <taxon>Methanobacteriota</taxon>
        <taxon>Stenosarchaea group</taxon>
        <taxon>Methanomicrobia</taxon>
        <taxon>Methanosarcinales</taxon>
        <taxon>Methanosarcinaceae</taxon>
        <taxon>Methanosarcina</taxon>
    </lineage>
</organism>
<name>A0A0E3PL99_9EURY</name>
<evidence type="ECO:0000313" key="2">
    <source>
        <dbReference type="Proteomes" id="UP000033123"/>
    </source>
</evidence>
<dbReference type="STRING" id="1434118.MSSAC_0948"/>
<dbReference type="AlphaFoldDB" id="A0A0E3PL99"/>
<sequence>MYSNEERQKHCKAGLQDYLQSNFYQGEKGKRFDETYFETFDLERICIDKVFFIVYDEEYVTKDHAFDKELRDRYIQHIKRSRVKKGRFEQVLRRESKYSSWELQLRGGRLMRFHVNVIHYLQELHDIRPCNVIYDDNFLPVDCKLTVLDFVQALRDFADQAKEIYKEIVLKHWGVELQAVQVKFSQIELPFEVYPASVDDISRKLYAKGVSFRKYNTQSGTIYLNNVEADNGLYVDRKYDKEDSIDDADLRPDITFLNKVYSGKAGRKLQIKIYQKTFGLCRIEFTIYSEDAKQLFDFTRNNESIASDLINFMHFNLGLYDINVDRYDRSLDDVVQFLAKALKEPEDLIYQLKDLDVFEAMASNRIIRERLTRKGILVKLIDSDGVQKRGQYIVNPIIREFLNMYKAKGNEHFVKKSLYPGL</sequence>
<gene>
    <name evidence="1" type="ORF">MSSAC_0948</name>
</gene>
<dbReference type="HOGENOM" id="CLU_649918_0_0_2"/>
<reference evidence="1 2" key="1">
    <citation type="submission" date="2014-07" db="EMBL/GenBank/DDBJ databases">
        <title>Methanogenic archaea and the global carbon cycle.</title>
        <authorList>
            <person name="Henriksen J.R."/>
            <person name="Luke J."/>
            <person name="Reinhart S."/>
            <person name="Benedict M.N."/>
            <person name="Youngblut N.D."/>
            <person name="Metcalf M.E."/>
            <person name="Whitaker R.J."/>
            <person name="Metcalf W.W."/>
        </authorList>
    </citation>
    <scope>NUCLEOTIDE SEQUENCE [LARGE SCALE GENOMIC DNA]</scope>
    <source>
        <strain evidence="1 2">C2J</strain>
    </source>
</reference>
<dbReference type="KEGG" id="msj:MSSAC_0948"/>
<dbReference type="Proteomes" id="UP000033123">
    <property type="component" value="Chromosome"/>
</dbReference>
<evidence type="ECO:0000313" key="1">
    <source>
        <dbReference type="EMBL" id="AKB35538.1"/>
    </source>
</evidence>
<proteinExistence type="predicted"/>